<dbReference type="STRING" id="171383.AKJ31_01770"/>
<dbReference type="SUPFAM" id="SSF54593">
    <property type="entry name" value="Glyoxalase/Bleomycin resistance protein/Dihydroxybiphenyl dioxygenase"/>
    <property type="match status" value="1"/>
</dbReference>
<protein>
    <recommendedName>
        <fullName evidence="1">Glyoxalase-like domain-containing protein</fullName>
    </recommendedName>
</protein>
<evidence type="ECO:0000313" key="3">
    <source>
        <dbReference type="Proteomes" id="UP000037530"/>
    </source>
</evidence>
<organism evidence="2 3">
    <name type="scientific">Vibrio hepatarius</name>
    <dbReference type="NCBI Taxonomy" id="171383"/>
    <lineage>
        <taxon>Bacteria</taxon>
        <taxon>Pseudomonadati</taxon>
        <taxon>Pseudomonadota</taxon>
        <taxon>Gammaproteobacteria</taxon>
        <taxon>Vibrionales</taxon>
        <taxon>Vibrionaceae</taxon>
        <taxon>Vibrio</taxon>
        <taxon>Vibrio oreintalis group</taxon>
    </lineage>
</organism>
<dbReference type="InterPro" id="IPR029068">
    <property type="entry name" value="Glyas_Bleomycin-R_OHBP_Dase"/>
</dbReference>
<gene>
    <name evidence="2" type="ORF">AKJ31_01770</name>
</gene>
<comment type="caution">
    <text evidence="2">The sequence shown here is derived from an EMBL/GenBank/DDBJ whole genome shotgun (WGS) entry which is preliminary data.</text>
</comment>
<dbReference type="AlphaFoldDB" id="A0A0M0I471"/>
<dbReference type="Pfam" id="PF13468">
    <property type="entry name" value="Glyoxalase_3"/>
    <property type="match status" value="1"/>
</dbReference>
<evidence type="ECO:0000259" key="1">
    <source>
        <dbReference type="Pfam" id="PF13468"/>
    </source>
</evidence>
<dbReference type="RefSeq" id="WP_053407369.1">
    <property type="nucleotide sequence ID" value="NZ_LHPI01000001.1"/>
</dbReference>
<dbReference type="Gene3D" id="3.10.180.10">
    <property type="entry name" value="2,3-Dihydroxybiphenyl 1,2-Dioxygenase, domain 1"/>
    <property type="match status" value="1"/>
</dbReference>
<dbReference type="OrthoDB" id="9812467at2"/>
<reference evidence="3" key="1">
    <citation type="submission" date="2015-08" db="EMBL/GenBank/DDBJ databases">
        <title>Vibrio galatheae sp. nov., a novel member of the Vibrionaceae family isolated from the Solomon Islands.</title>
        <authorList>
            <person name="Giubergia S."/>
            <person name="Machado H."/>
            <person name="Mateiu R.V."/>
            <person name="Gram L."/>
        </authorList>
    </citation>
    <scope>NUCLEOTIDE SEQUENCE [LARGE SCALE GENOMIC DNA]</scope>
    <source>
        <strain evidence="3">DSM 19134</strain>
    </source>
</reference>
<sequence>MSAIGQQTYGIDHPLVTVKDHAQALDQFRALGFSPSPISYHPWGTVTSLLMFPGNFIEVIGVDDESKFGTNSVNGFCFGRQLGSFLQRGEEGISLVALHSKDADADHASLIEQGLNSQGRIDFRRKMTLPDGSPDEAVVSLALFIDDEAPDVSNFICHQHRPELIWVKGWQQHANGVTGIAGLTYIGDLDLYQQRWQSIYQDKVQRFDDKVEVDSGCGWLRAVSRDKAETVFHPVELPTTSSERPHAVAMTLNTTSLTGLKQLLHANKVPFFDDEHRVLIQPELAGNVILEFIES</sequence>
<dbReference type="InterPro" id="IPR025870">
    <property type="entry name" value="Glyoxalase-like_dom"/>
</dbReference>
<feature type="domain" description="Glyoxalase-like" evidence="1">
    <location>
        <begin position="11"/>
        <end position="198"/>
    </location>
</feature>
<dbReference type="PATRIC" id="fig|171383.3.peg.367"/>
<dbReference type="Proteomes" id="UP000037530">
    <property type="component" value="Unassembled WGS sequence"/>
</dbReference>
<accession>A0A0M0I471</accession>
<name>A0A0M0I471_9VIBR</name>
<proteinExistence type="predicted"/>
<dbReference type="PANTHER" id="PTHR40265">
    <property type="entry name" value="BLL2707 PROTEIN"/>
    <property type="match status" value="1"/>
</dbReference>
<dbReference type="PANTHER" id="PTHR40265:SF1">
    <property type="entry name" value="GLYOXALASE-LIKE DOMAIN-CONTAINING PROTEIN"/>
    <property type="match status" value="1"/>
</dbReference>
<dbReference type="EMBL" id="LHPI01000001">
    <property type="protein sequence ID" value="KOO09116.1"/>
    <property type="molecule type" value="Genomic_DNA"/>
</dbReference>
<keyword evidence="3" id="KW-1185">Reference proteome</keyword>
<evidence type="ECO:0000313" key="2">
    <source>
        <dbReference type="EMBL" id="KOO09116.1"/>
    </source>
</evidence>